<dbReference type="AlphaFoldDB" id="A0A2N6CZS0"/>
<keyword evidence="5 9" id="KW-0133">Cell shape</keyword>
<accession>A0A2N6CZS0</accession>
<organism evidence="13 14">
    <name type="scientific">Sedimenticola selenatireducens</name>
    <dbReference type="NCBI Taxonomy" id="191960"/>
    <lineage>
        <taxon>Bacteria</taxon>
        <taxon>Pseudomonadati</taxon>
        <taxon>Pseudomonadota</taxon>
        <taxon>Gammaproteobacteria</taxon>
        <taxon>Chromatiales</taxon>
        <taxon>Sedimenticolaceae</taxon>
        <taxon>Sedimenticola</taxon>
    </lineage>
</organism>
<dbReference type="GO" id="GO:0106418">
    <property type="term" value="F:UDP-N-acetylmuramate-L-alanyl-gamma-D-glutamyl-meso-2,6-diaminoheptanedioate ligase activity"/>
    <property type="evidence" value="ECO:0007669"/>
    <property type="project" value="UniProtKB-EC"/>
</dbReference>
<dbReference type="RefSeq" id="WP_273438066.1">
    <property type="nucleotide sequence ID" value="NZ_PKUN01000003.1"/>
</dbReference>
<comment type="cofactor">
    <cofactor evidence="9">
        <name>Mg(2+)</name>
        <dbReference type="ChEBI" id="CHEBI:18420"/>
    </cofactor>
</comment>
<evidence type="ECO:0000256" key="9">
    <source>
        <dbReference type="HAMAP-Rule" id="MF_02020"/>
    </source>
</evidence>
<dbReference type="GO" id="GO:0009252">
    <property type="term" value="P:peptidoglycan biosynthetic process"/>
    <property type="evidence" value="ECO:0007669"/>
    <property type="project" value="UniProtKB-UniRule"/>
</dbReference>
<evidence type="ECO:0000256" key="2">
    <source>
        <dbReference type="ARBA" id="ARBA00022618"/>
    </source>
</evidence>
<dbReference type="Pfam" id="PF02875">
    <property type="entry name" value="Mur_ligase_C"/>
    <property type="match status" value="1"/>
</dbReference>
<dbReference type="GO" id="GO:0008360">
    <property type="term" value="P:regulation of cell shape"/>
    <property type="evidence" value="ECO:0007669"/>
    <property type="project" value="UniProtKB-KW"/>
</dbReference>
<dbReference type="NCBIfam" id="TIGR01081">
    <property type="entry name" value="mpl"/>
    <property type="match status" value="1"/>
</dbReference>
<dbReference type="InterPro" id="IPR036615">
    <property type="entry name" value="Mur_ligase_C_dom_sf"/>
</dbReference>
<dbReference type="GO" id="GO:0071555">
    <property type="term" value="P:cell wall organization"/>
    <property type="evidence" value="ECO:0007669"/>
    <property type="project" value="UniProtKB-KW"/>
</dbReference>
<dbReference type="Pfam" id="PF08245">
    <property type="entry name" value="Mur_ligase_M"/>
    <property type="match status" value="1"/>
</dbReference>
<evidence type="ECO:0000256" key="8">
    <source>
        <dbReference type="ARBA" id="ARBA00023316"/>
    </source>
</evidence>
<evidence type="ECO:0000259" key="12">
    <source>
        <dbReference type="Pfam" id="PF08245"/>
    </source>
</evidence>
<dbReference type="Gene3D" id="3.40.50.720">
    <property type="entry name" value="NAD(P)-binding Rossmann-like Domain"/>
    <property type="match status" value="1"/>
</dbReference>
<keyword evidence="1 9" id="KW-0436">Ligase</keyword>
<dbReference type="InterPro" id="IPR005757">
    <property type="entry name" value="Mpl"/>
</dbReference>
<dbReference type="SUPFAM" id="SSF53244">
    <property type="entry name" value="MurD-like peptide ligases, peptide-binding domain"/>
    <property type="match status" value="1"/>
</dbReference>
<dbReference type="InterPro" id="IPR004101">
    <property type="entry name" value="Mur_ligase_C"/>
</dbReference>
<evidence type="ECO:0000313" key="13">
    <source>
        <dbReference type="EMBL" id="PLX62876.1"/>
    </source>
</evidence>
<keyword evidence="3 9" id="KW-0547">Nucleotide-binding</keyword>
<sequence>MHIHILGICGTFMGGVALLARALGHEVSGSDANVYPPMSTQLEAAGIQLREGYDPAHLMPAPDCVVVGNALSRGNPAVEYMLDAGLPYTSGPQWLAEQVLQEKWVLAVAGTHGKTSTASLLAWILEYAGMEPGFLIGGVPLNFGLSARIGGTPFFVVEADEYDTAFFDKRSKFVHYHPRTLIMNNLEFDHADIFDDLAMIQRQFHHLVRTVPGSGLIIAPEGEQAMDEVLEMGCWTPLERFSADTPAYWRARPITPDGSRFTLLCDGEPVGDVAWELTGRHSISNALAAIAAARHVGVTPAVSIEALAEFRNVKRRMELRGEVDGVQVYDDFAHHPTAIETTLGGLRAQVGEARIFAVLEPRSNTMRMGVHAGQLPASLAAADRVLVYSPESLDWNAAAVFAPLGNTARVFGGVEEIIQTLVAEVAPGDRVLIMSNGGFEQIHKRLLDALSSRN</sequence>
<name>A0A2N6CZS0_9GAMM</name>
<evidence type="ECO:0000256" key="5">
    <source>
        <dbReference type="ARBA" id="ARBA00022960"/>
    </source>
</evidence>
<dbReference type="InterPro" id="IPR050061">
    <property type="entry name" value="MurCDEF_pg_biosynth"/>
</dbReference>
<dbReference type="PANTHER" id="PTHR43445">
    <property type="entry name" value="UDP-N-ACETYLMURAMATE--L-ALANINE LIGASE-RELATED"/>
    <property type="match status" value="1"/>
</dbReference>
<feature type="binding site" evidence="9">
    <location>
        <begin position="110"/>
        <end position="116"/>
    </location>
    <ligand>
        <name>ATP</name>
        <dbReference type="ChEBI" id="CHEBI:30616"/>
    </ligand>
</feature>
<dbReference type="HAMAP" id="MF_02020">
    <property type="entry name" value="Mpl"/>
    <property type="match status" value="1"/>
</dbReference>
<comment type="caution">
    <text evidence="13">The sequence shown here is derived from an EMBL/GenBank/DDBJ whole genome shotgun (WGS) entry which is preliminary data.</text>
</comment>
<dbReference type="GO" id="GO:0005524">
    <property type="term" value="F:ATP binding"/>
    <property type="evidence" value="ECO:0007669"/>
    <property type="project" value="UniProtKB-UniRule"/>
</dbReference>
<feature type="domain" description="Mur ligase C-terminal" evidence="11">
    <location>
        <begin position="315"/>
        <end position="437"/>
    </location>
</feature>
<dbReference type="GO" id="GO:0051301">
    <property type="term" value="P:cell division"/>
    <property type="evidence" value="ECO:0007669"/>
    <property type="project" value="UniProtKB-KW"/>
</dbReference>
<dbReference type="Proteomes" id="UP000235015">
    <property type="component" value="Unassembled WGS sequence"/>
</dbReference>
<keyword evidence="8 9" id="KW-0961">Cell wall biogenesis/degradation</keyword>
<dbReference type="InterPro" id="IPR036565">
    <property type="entry name" value="Mur-like_cat_sf"/>
</dbReference>
<keyword evidence="6 9" id="KW-0573">Peptidoglycan synthesis</keyword>
<dbReference type="EC" id="6.3.2.45" evidence="9"/>
<dbReference type="Pfam" id="PF01225">
    <property type="entry name" value="Mur_ligase"/>
    <property type="match status" value="1"/>
</dbReference>
<evidence type="ECO:0000259" key="10">
    <source>
        <dbReference type="Pfam" id="PF01225"/>
    </source>
</evidence>
<evidence type="ECO:0000256" key="7">
    <source>
        <dbReference type="ARBA" id="ARBA00023306"/>
    </source>
</evidence>
<gene>
    <name evidence="9 13" type="primary">mpl</name>
    <name evidence="13" type="ORF">C0630_04740</name>
</gene>
<dbReference type="SUPFAM" id="SSF53623">
    <property type="entry name" value="MurD-like peptide ligases, catalytic domain"/>
    <property type="match status" value="1"/>
</dbReference>
<dbReference type="Gene3D" id="3.40.1190.10">
    <property type="entry name" value="Mur-like, catalytic domain"/>
    <property type="match status" value="1"/>
</dbReference>
<keyword evidence="9" id="KW-0460">Magnesium</keyword>
<protein>
    <recommendedName>
        <fullName evidence="9">UDP-N-acetylmuramate--L-alanyl-gamma-D-glutamyl-meso-2,6-diaminoheptandioate ligase</fullName>
        <ecNumber evidence="9">6.3.2.45</ecNumber>
    </recommendedName>
    <alternativeName>
        <fullName evidence="9">Murein peptide ligase</fullName>
    </alternativeName>
    <alternativeName>
        <fullName evidence="9">UDP-N-acetylmuramate:L-alanyl-gamma-D-glutamyl-meso-diaminopimelate ligase</fullName>
    </alternativeName>
</protein>
<keyword evidence="2 9" id="KW-0132">Cell division</keyword>
<keyword evidence="4 9" id="KW-0067">ATP-binding</keyword>
<comment type="similarity">
    <text evidence="9">Belongs to the MurCDEF family. Mpl subfamily.</text>
</comment>
<comment type="pathway">
    <text evidence="9">Cell wall biogenesis; peptidoglycan recycling.</text>
</comment>
<evidence type="ECO:0000256" key="3">
    <source>
        <dbReference type="ARBA" id="ARBA00022741"/>
    </source>
</evidence>
<dbReference type="PANTHER" id="PTHR43445:SF5">
    <property type="entry name" value="UDP-N-ACETYLMURAMATE--L-ALANYL-GAMMA-D-GLUTAMYL-MESO-2,6-DIAMINOHEPTANDIOATE LIGASE"/>
    <property type="match status" value="1"/>
</dbReference>
<proteinExistence type="inferred from homology"/>
<keyword evidence="7 9" id="KW-0131">Cell cycle</keyword>
<dbReference type="SUPFAM" id="SSF51984">
    <property type="entry name" value="MurCD N-terminal domain"/>
    <property type="match status" value="1"/>
</dbReference>
<evidence type="ECO:0000313" key="14">
    <source>
        <dbReference type="Proteomes" id="UP000235015"/>
    </source>
</evidence>
<feature type="domain" description="Mur ligase central" evidence="12">
    <location>
        <begin position="108"/>
        <end position="293"/>
    </location>
</feature>
<comment type="catalytic activity">
    <reaction evidence="9">
        <text>UDP-N-acetyl-alpha-D-muramate + L-alanyl-gamma-D-glutamyl-meso-2,6-diaminopimelate + ATP = UDP-N-acetyl-alpha-D-muramoyl-L-alanyl-gamma-D-glutamyl-meso-2,6-diaminopimelate + ADP + phosphate + H(+)</text>
        <dbReference type="Rhea" id="RHEA:29563"/>
        <dbReference type="ChEBI" id="CHEBI:15378"/>
        <dbReference type="ChEBI" id="CHEBI:30616"/>
        <dbReference type="ChEBI" id="CHEBI:43474"/>
        <dbReference type="ChEBI" id="CHEBI:61401"/>
        <dbReference type="ChEBI" id="CHEBI:70757"/>
        <dbReference type="ChEBI" id="CHEBI:83905"/>
        <dbReference type="ChEBI" id="CHEBI:456216"/>
        <dbReference type="EC" id="6.3.2.45"/>
    </reaction>
</comment>
<dbReference type="InterPro" id="IPR000713">
    <property type="entry name" value="Mur_ligase_N"/>
</dbReference>
<feature type="domain" description="Mur ligase N-terminal catalytic" evidence="10">
    <location>
        <begin position="2"/>
        <end position="99"/>
    </location>
</feature>
<evidence type="ECO:0000256" key="4">
    <source>
        <dbReference type="ARBA" id="ARBA00022840"/>
    </source>
</evidence>
<dbReference type="UniPathway" id="UPA00544"/>
<dbReference type="GO" id="GO:0009254">
    <property type="term" value="P:peptidoglycan turnover"/>
    <property type="evidence" value="ECO:0007669"/>
    <property type="project" value="UniProtKB-UniRule"/>
</dbReference>
<dbReference type="InterPro" id="IPR013221">
    <property type="entry name" value="Mur_ligase_cen"/>
</dbReference>
<dbReference type="Gene3D" id="3.90.190.20">
    <property type="entry name" value="Mur ligase, C-terminal domain"/>
    <property type="match status" value="1"/>
</dbReference>
<comment type="function">
    <text evidence="9">Reutilizes the intact tripeptide L-alanyl-gamma-D-glutamyl-meso-diaminopimelate by linking it to UDP-N-acetylmuramate.</text>
</comment>
<evidence type="ECO:0000259" key="11">
    <source>
        <dbReference type="Pfam" id="PF02875"/>
    </source>
</evidence>
<evidence type="ECO:0000256" key="6">
    <source>
        <dbReference type="ARBA" id="ARBA00022984"/>
    </source>
</evidence>
<reference evidence="13 14" key="1">
    <citation type="submission" date="2017-11" db="EMBL/GenBank/DDBJ databases">
        <title>Genome-resolved metagenomics identifies genetic mobility, metabolic interactions, and unexpected diversity in perchlorate-reducing communities.</title>
        <authorList>
            <person name="Barnum T.P."/>
            <person name="Figueroa I.A."/>
            <person name="Carlstrom C.I."/>
            <person name="Lucas L.N."/>
            <person name="Engelbrektson A.L."/>
            <person name="Coates J.D."/>
        </authorList>
    </citation>
    <scope>NUCLEOTIDE SEQUENCE [LARGE SCALE GENOMIC DNA]</scope>
    <source>
        <strain evidence="13">BM301</strain>
    </source>
</reference>
<evidence type="ECO:0000256" key="1">
    <source>
        <dbReference type="ARBA" id="ARBA00022598"/>
    </source>
</evidence>
<dbReference type="STRING" id="1111735.GCA_000428045_04068"/>
<dbReference type="EMBL" id="PKUN01000003">
    <property type="protein sequence ID" value="PLX62876.1"/>
    <property type="molecule type" value="Genomic_DNA"/>
</dbReference>